<evidence type="ECO:0000313" key="4">
    <source>
        <dbReference type="WBParaSite" id="TMUE_2000009389.1"/>
    </source>
</evidence>
<dbReference type="PANTHER" id="PTHR37984">
    <property type="entry name" value="PROTEIN CBG26694"/>
    <property type="match status" value="1"/>
</dbReference>
<dbReference type="WBParaSite" id="TMUE_2000009389.1">
    <property type="protein sequence ID" value="TMUE_2000009389.1"/>
    <property type="gene ID" value="WBGene00300593"/>
</dbReference>
<dbReference type="Gene3D" id="3.10.10.10">
    <property type="entry name" value="HIV Type 1 Reverse Transcriptase, subunit A, domain 1"/>
    <property type="match status" value="1"/>
</dbReference>
<protein>
    <submittedName>
        <fullName evidence="4">CCHC-type domain-containing protein</fullName>
    </submittedName>
</protein>
<keyword evidence="1" id="KW-0863">Zinc-finger</keyword>
<dbReference type="InterPro" id="IPR036875">
    <property type="entry name" value="Znf_CCHC_sf"/>
</dbReference>
<keyword evidence="1" id="KW-0862">Zinc</keyword>
<sequence length="413" mass="46230">MDRLLKPDKLDVDPNSSTAAEEWKHWRVTFEYFLAALPSGSVNARALLVNHVSPRVFASIADTRTYEEAMQSLKEMYEKPVNEVLARHRLASRRQQHGETIDEYVRALRTLCAQCNLQAVSAARYQEELVRDAFVCGLQSQVIRQRLLESKNCDLTSLLDMARVLESAQKCSDEYVTAPALDATVTLAAADGHQSESTNNCEESCNATGAVKRRCFFCGQRWHARSRCPASDVNCWKCNKKGHFGKMCRSKLAAQLNSVSLADSRSTFPIAGCSPYLVEGIVSTLRLRTFRSRTSVAMASSSTAVTSLGHTITDLLLKGRLYKNDFQRRHKSLVLEYGGSLPPLAVSCLTTLMADPPRLFAHLTPDCHPVATKSRRFSREDSSFIRNEVQRLLKEGIIEPSDSPWRAQITRKP</sequence>
<dbReference type="GO" id="GO:0019899">
    <property type="term" value="F:enzyme binding"/>
    <property type="evidence" value="ECO:0007669"/>
    <property type="project" value="UniProtKB-ARBA"/>
</dbReference>
<dbReference type="SUPFAM" id="SSF57756">
    <property type="entry name" value="Retrovirus zinc finger-like domains"/>
    <property type="match status" value="1"/>
</dbReference>
<dbReference type="PROSITE" id="PS50158">
    <property type="entry name" value="ZF_CCHC"/>
    <property type="match status" value="1"/>
</dbReference>
<dbReference type="GO" id="GO:0003676">
    <property type="term" value="F:nucleic acid binding"/>
    <property type="evidence" value="ECO:0007669"/>
    <property type="project" value="InterPro"/>
</dbReference>
<feature type="domain" description="CCHC-type" evidence="2">
    <location>
        <begin position="235"/>
        <end position="250"/>
    </location>
</feature>
<keyword evidence="1" id="KW-0479">Metal-binding</keyword>
<keyword evidence="3" id="KW-1185">Reference proteome</keyword>
<dbReference type="InterPro" id="IPR043502">
    <property type="entry name" value="DNA/RNA_pol_sf"/>
</dbReference>
<dbReference type="Gene3D" id="4.10.60.10">
    <property type="entry name" value="Zinc finger, CCHC-type"/>
    <property type="match status" value="1"/>
</dbReference>
<reference evidence="4" key="1">
    <citation type="submission" date="2019-12" db="UniProtKB">
        <authorList>
            <consortium name="WormBaseParasite"/>
        </authorList>
    </citation>
    <scope>IDENTIFICATION</scope>
</reference>
<evidence type="ECO:0000256" key="1">
    <source>
        <dbReference type="PROSITE-ProRule" id="PRU00047"/>
    </source>
</evidence>
<dbReference type="PANTHER" id="PTHR37984:SF9">
    <property type="entry name" value="INTEGRASE CATALYTIC DOMAIN-CONTAINING PROTEIN"/>
    <property type="match status" value="1"/>
</dbReference>
<evidence type="ECO:0000313" key="3">
    <source>
        <dbReference type="Proteomes" id="UP000046395"/>
    </source>
</evidence>
<accession>A0A5S6QQE7</accession>
<dbReference type="InterPro" id="IPR001878">
    <property type="entry name" value="Znf_CCHC"/>
</dbReference>
<dbReference type="STRING" id="70415.A0A5S6QQE7"/>
<dbReference type="InterPro" id="IPR050951">
    <property type="entry name" value="Retrovirus_Pol_polyprotein"/>
</dbReference>
<name>A0A5S6QQE7_TRIMR</name>
<proteinExistence type="predicted"/>
<dbReference type="GO" id="GO:0008270">
    <property type="term" value="F:zinc ion binding"/>
    <property type="evidence" value="ECO:0007669"/>
    <property type="project" value="UniProtKB-KW"/>
</dbReference>
<dbReference type="SUPFAM" id="SSF56672">
    <property type="entry name" value="DNA/RNA polymerases"/>
    <property type="match status" value="1"/>
</dbReference>
<dbReference type="SMART" id="SM00343">
    <property type="entry name" value="ZnF_C2HC"/>
    <property type="match status" value="2"/>
</dbReference>
<dbReference type="Proteomes" id="UP000046395">
    <property type="component" value="Unassembled WGS sequence"/>
</dbReference>
<evidence type="ECO:0000259" key="2">
    <source>
        <dbReference type="PROSITE" id="PS50158"/>
    </source>
</evidence>
<organism evidence="3 4">
    <name type="scientific">Trichuris muris</name>
    <name type="common">Mouse whipworm</name>
    <dbReference type="NCBI Taxonomy" id="70415"/>
    <lineage>
        <taxon>Eukaryota</taxon>
        <taxon>Metazoa</taxon>
        <taxon>Ecdysozoa</taxon>
        <taxon>Nematoda</taxon>
        <taxon>Enoplea</taxon>
        <taxon>Dorylaimia</taxon>
        <taxon>Trichinellida</taxon>
        <taxon>Trichuridae</taxon>
        <taxon>Trichuris</taxon>
    </lineage>
</organism>
<dbReference type="AlphaFoldDB" id="A0A5S6QQE7"/>